<dbReference type="InterPro" id="IPR003593">
    <property type="entry name" value="AAA+_ATPase"/>
</dbReference>
<dbReference type="PRINTS" id="PR01590">
    <property type="entry name" value="HTHFIS"/>
</dbReference>
<keyword evidence="1" id="KW-0547">Nucleotide-binding</keyword>
<dbReference type="Pfam" id="PF25601">
    <property type="entry name" value="AAA_lid_14"/>
    <property type="match status" value="1"/>
</dbReference>
<evidence type="ECO:0000313" key="9">
    <source>
        <dbReference type="EMBL" id="AZR73449.1"/>
    </source>
</evidence>
<dbReference type="Proteomes" id="UP000267250">
    <property type="component" value="Chromosome"/>
</dbReference>
<dbReference type="InterPro" id="IPR002197">
    <property type="entry name" value="HTH_Fis"/>
</dbReference>
<dbReference type="FunFam" id="3.40.50.300:FF:000006">
    <property type="entry name" value="DNA-binding transcriptional regulator NtrC"/>
    <property type="match status" value="1"/>
</dbReference>
<dbReference type="InterPro" id="IPR009057">
    <property type="entry name" value="Homeodomain-like_sf"/>
</dbReference>
<keyword evidence="10" id="KW-1185">Reference proteome</keyword>
<dbReference type="Gene3D" id="3.30.450.20">
    <property type="entry name" value="PAS domain"/>
    <property type="match status" value="2"/>
</dbReference>
<keyword evidence="3" id="KW-0805">Transcription regulation</keyword>
<gene>
    <name evidence="9" type="ORF">BBF96_08670</name>
</gene>
<evidence type="ECO:0000259" key="6">
    <source>
        <dbReference type="PROSITE" id="PS50045"/>
    </source>
</evidence>
<accession>A0A3Q9HQN4</accession>
<reference evidence="9 10" key="1">
    <citation type="submission" date="2016-07" db="EMBL/GenBank/DDBJ databases">
        <title>Genome and transcriptome analysis of iron-reducing fermentative bacteria Anoxybacter fermentans.</title>
        <authorList>
            <person name="Zeng X."/>
            <person name="Shao Z."/>
        </authorList>
    </citation>
    <scope>NUCLEOTIDE SEQUENCE [LARGE SCALE GENOMIC DNA]</scope>
    <source>
        <strain evidence="9 10">DY22613</strain>
    </source>
</reference>
<dbReference type="InterPro" id="IPR000014">
    <property type="entry name" value="PAS"/>
</dbReference>
<feature type="domain" description="PAS" evidence="7">
    <location>
        <begin position="235"/>
        <end position="291"/>
    </location>
</feature>
<dbReference type="AlphaFoldDB" id="A0A3Q9HQN4"/>
<dbReference type="PROSITE" id="PS00676">
    <property type="entry name" value="SIGMA54_INTERACT_2"/>
    <property type="match status" value="1"/>
</dbReference>
<dbReference type="Pfam" id="PF00989">
    <property type="entry name" value="PAS"/>
    <property type="match status" value="2"/>
</dbReference>
<name>A0A3Q9HQN4_9FIRM</name>
<dbReference type="InterPro" id="IPR025662">
    <property type="entry name" value="Sigma_54_int_dom_ATP-bd_1"/>
</dbReference>
<keyword evidence="4" id="KW-0238">DNA-binding</keyword>
<dbReference type="SMART" id="SM00091">
    <property type="entry name" value="PAS"/>
    <property type="match status" value="2"/>
</dbReference>
<dbReference type="PROSITE" id="PS00675">
    <property type="entry name" value="SIGMA54_INTERACT_1"/>
    <property type="match status" value="1"/>
</dbReference>
<dbReference type="EMBL" id="CP016379">
    <property type="protein sequence ID" value="AZR73449.1"/>
    <property type="molecule type" value="Genomic_DNA"/>
</dbReference>
<dbReference type="InterPro" id="IPR025943">
    <property type="entry name" value="Sigma_54_int_dom_ATP-bd_2"/>
</dbReference>
<evidence type="ECO:0000256" key="2">
    <source>
        <dbReference type="ARBA" id="ARBA00022840"/>
    </source>
</evidence>
<dbReference type="PROSITE" id="PS50113">
    <property type="entry name" value="PAC"/>
    <property type="match status" value="1"/>
</dbReference>
<dbReference type="NCBIfam" id="TIGR00229">
    <property type="entry name" value="sensory_box"/>
    <property type="match status" value="2"/>
</dbReference>
<dbReference type="InterPro" id="IPR035965">
    <property type="entry name" value="PAS-like_dom_sf"/>
</dbReference>
<evidence type="ECO:0000259" key="8">
    <source>
        <dbReference type="PROSITE" id="PS50113"/>
    </source>
</evidence>
<feature type="domain" description="PAS" evidence="7">
    <location>
        <begin position="124"/>
        <end position="162"/>
    </location>
</feature>
<dbReference type="CDD" id="cd00130">
    <property type="entry name" value="PAS"/>
    <property type="match status" value="2"/>
</dbReference>
<protein>
    <submittedName>
        <fullName evidence="9">Sigma-54-dependent Fis family transcriptional regulator</fullName>
    </submittedName>
</protein>
<dbReference type="Pfam" id="PF02954">
    <property type="entry name" value="HTH_8"/>
    <property type="match status" value="1"/>
</dbReference>
<dbReference type="RefSeq" id="WP_127016790.1">
    <property type="nucleotide sequence ID" value="NZ_CP016379.1"/>
</dbReference>
<dbReference type="Pfam" id="PF00158">
    <property type="entry name" value="Sigma54_activat"/>
    <property type="match status" value="1"/>
</dbReference>
<dbReference type="InterPro" id="IPR027417">
    <property type="entry name" value="P-loop_NTPase"/>
</dbReference>
<dbReference type="Gene3D" id="1.10.8.60">
    <property type="match status" value="1"/>
</dbReference>
<evidence type="ECO:0000313" key="10">
    <source>
        <dbReference type="Proteomes" id="UP000267250"/>
    </source>
</evidence>
<feature type="domain" description="PAC" evidence="8">
    <location>
        <begin position="180"/>
        <end position="231"/>
    </location>
</feature>
<dbReference type="PANTHER" id="PTHR32071:SF121">
    <property type="entry name" value="SIGMA L-DEPENDENT TRANSCRIPTIONAL REGULATOR YQIR-RELATED"/>
    <property type="match status" value="1"/>
</dbReference>
<keyword evidence="5" id="KW-0804">Transcription</keyword>
<dbReference type="PROSITE" id="PS00688">
    <property type="entry name" value="SIGMA54_INTERACT_3"/>
    <property type="match status" value="1"/>
</dbReference>
<dbReference type="GO" id="GO:0043565">
    <property type="term" value="F:sequence-specific DNA binding"/>
    <property type="evidence" value="ECO:0007669"/>
    <property type="project" value="InterPro"/>
</dbReference>
<dbReference type="Gene3D" id="3.40.50.300">
    <property type="entry name" value="P-loop containing nucleotide triphosphate hydrolases"/>
    <property type="match status" value="1"/>
</dbReference>
<dbReference type="CDD" id="cd00009">
    <property type="entry name" value="AAA"/>
    <property type="match status" value="1"/>
</dbReference>
<dbReference type="KEGG" id="aft:BBF96_08670"/>
<dbReference type="InterPro" id="IPR000700">
    <property type="entry name" value="PAS-assoc_C"/>
</dbReference>
<dbReference type="PROSITE" id="PS50112">
    <property type="entry name" value="PAS"/>
    <property type="match status" value="2"/>
</dbReference>
<dbReference type="InterPro" id="IPR013767">
    <property type="entry name" value="PAS_fold"/>
</dbReference>
<sequence length="693" mass="77063">MLKILIVGLKEAGKSIIKRISQLNQVKILGVLSLDSDFISDPDLHNLAIPIIQDLSDGKMDKPDLVIDTLNLSREKLGEILGKDIIEDCSILSASAVELLNSLIEDEEDLLRRLKRVNREKDVIINSTHDGMIAINSDGIITLFNQAAEKIMNLKAVECVGRYVEEVIPNSRLHLVLKTGKEELNQTQAIGNTTIITNRVPVRDHEGNIIGAVAVFRDITEVKSLAEELTNLKEMRVMLEAIIESTQDAISVVDEKGMGILINPAYTRLTGLTEEDVIGKPATVDIAEGESMHMKVLKTKKPVSGVRLKVGPKKKEVIVNVAPIIVDGKLKGSVGVIHDISEIKKLTEELNQARRMIRHLNAKYTFEDIIAESKLMLAAIQQARRASKTPATVLLRGESGTGKELFAHAIHNSSPRKDGQFIRVNCSAIADSLLESELFGYEEGAFTGARKGGKKGLFEEADGGTIFLDEIGKINLELQAKLLRVLQEKEVIRVGGTKAISVDVRVIVATNANLERMIQEGTFREDLYYRLNVVPIFIPPLRKRKEDIPKLTYHLIRKFNQEYGRSIKNISKGALDILMDYDWPGNVRELENIIGRAIINVGFDSDIITEEHLPPLGMLSSMTRPEKKETKAGYQVSEYDIQNKSLKEILDEVEKEVILEALDHTGGNKTEAAKLLGIAIRSLYYKLEKYGIQ</sequence>
<dbReference type="SUPFAM" id="SSF55785">
    <property type="entry name" value="PYP-like sensor domain (PAS domain)"/>
    <property type="match status" value="2"/>
</dbReference>
<dbReference type="SUPFAM" id="SSF46689">
    <property type="entry name" value="Homeodomain-like"/>
    <property type="match status" value="1"/>
</dbReference>
<proteinExistence type="predicted"/>
<dbReference type="PROSITE" id="PS50045">
    <property type="entry name" value="SIGMA54_INTERACT_4"/>
    <property type="match status" value="1"/>
</dbReference>
<evidence type="ECO:0000256" key="5">
    <source>
        <dbReference type="ARBA" id="ARBA00023163"/>
    </source>
</evidence>
<dbReference type="GO" id="GO:0006355">
    <property type="term" value="P:regulation of DNA-templated transcription"/>
    <property type="evidence" value="ECO:0007669"/>
    <property type="project" value="InterPro"/>
</dbReference>
<dbReference type="SUPFAM" id="SSF52540">
    <property type="entry name" value="P-loop containing nucleoside triphosphate hydrolases"/>
    <property type="match status" value="1"/>
</dbReference>
<organism evidence="9 10">
    <name type="scientific">Anoxybacter fermentans</name>
    <dbReference type="NCBI Taxonomy" id="1323375"/>
    <lineage>
        <taxon>Bacteria</taxon>
        <taxon>Bacillati</taxon>
        <taxon>Bacillota</taxon>
        <taxon>Clostridia</taxon>
        <taxon>Halanaerobiales</taxon>
        <taxon>Anoxybacter</taxon>
    </lineage>
</organism>
<feature type="domain" description="Sigma-54 factor interaction" evidence="6">
    <location>
        <begin position="369"/>
        <end position="599"/>
    </location>
</feature>
<evidence type="ECO:0000256" key="4">
    <source>
        <dbReference type="ARBA" id="ARBA00023125"/>
    </source>
</evidence>
<evidence type="ECO:0000256" key="1">
    <source>
        <dbReference type="ARBA" id="ARBA00022741"/>
    </source>
</evidence>
<dbReference type="OrthoDB" id="9803970at2"/>
<dbReference type="SMART" id="SM00382">
    <property type="entry name" value="AAA"/>
    <property type="match status" value="1"/>
</dbReference>
<dbReference type="InterPro" id="IPR058031">
    <property type="entry name" value="AAA_lid_NorR"/>
</dbReference>
<dbReference type="GO" id="GO:0005524">
    <property type="term" value="F:ATP binding"/>
    <property type="evidence" value="ECO:0007669"/>
    <property type="project" value="UniProtKB-KW"/>
</dbReference>
<dbReference type="InterPro" id="IPR025944">
    <property type="entry name" value="Sigma_54_int_dom_CS"/>
</dbReference>
<dbReference type="PANTHER" id="PTHR32071">
    <property type="entry name" value="TRANSCRIPTIONAL REGULATORY PROTEIN"/>
    <property type="match status" value="1"/>
</dbReference>
<evidence type="ECO:0000256" key="3">
    <source>
        <dbReference type="ARBA" id="ARBA00023015"/>
    </source>
</evidence>
<dbReference type="Gene3D" id="1.10.10.60">
    <property type="entry name" value="Homeodomain-like"/>
    <property type="match status" value="1"/>
</dbReference>
<keyword evidence="2" id="KW-0067">ATP-binding</keyword>
<evidence type="ECO:0000259" key="7">
    <source>
        <dbReference type="PROSITE" id="PS50112"/>
    </source>
</evidence>
<dbReference type="InterPro" id="IPR002078">
    <property type="entry name" value="Sigma_54_int"/>
</dbReference>